<dbReference type="STRING" id="314265.R2601_20139"/>
<organism evidence="1 2">
    <name type="scientific">Salipiger bermudensis (strain DSM 26914 / JCM 13377 / KCTC 12554 / HTCC2601)</name>
    <name type="common">Pelagibaca bermudensis</name>
    <dbReference type="NCBI Taxonomy" id="314265"/>
    <lineage>
        <taxon>Bacteria</taxon>
        <taxon>Pseudomonadati</taxon>
        <taxon>Pseudomonadota</taxon>
        <taxon>Alphaproteobacteria</taxon>
        <taxon>Rhodobacterales</taxon>
        <taxon>Roseobacteraceae</taxon>
        <taxon>Salipiger</taxon>
    </lineage>
</organism>
<dbReference type="Pfam" id="PF04134">
    <property type="entry name" value="DCC1-like"/>
    <property type="match status" value="1"/>
</dbReference>
<evidence type="ECO:0000313" key="2">
    <source>
        <dbReference type="Proteomes" id="UP000006230"/>
    </source>
</evidence>
<dbReference type="eggNOG" id="COG3011">
    <property type="taxonomic scope" value="Bacteria"/>
</dbReference>
<dbReference type="InterPro" id="IPR007263">
    <property type="entry name" value="DCC1-like"/>
</dbReference>
<evidence type="ECO:0000313" key="1">
    <source>
        <dbReference type="EMBL" id="EAU47683.1"/>
    </source>
</evidence>
<dbReference type="HOGENOM" id="CLU_092206_1_0_5"/>
<proteinExistence type="predicted"/>
<dbReference type="PANTHER" id="PTHR33639">
    <property type="entry name" value="THIOL-DISULFIDE OXIDOREDUCTASE DCC"/>
    <property type="match status" value="1"/>
</dbReference>
<name>Q0FTR6_SALBH</name>
<keyword evidence="2" id="KW-1185">Reference proteome</keyword>
<dbReference type="EMBL" id="AATQ01000005">
    <property type="protein sequence ID" value="EAU47683.1"/>
    <property type="molecule type" value="Genomic_DNA"/>
</dbReference>
<protein>
    <recommendedName>
        <fullName evidence="3">Thiol-disulphide oxidoreductase DCC</fullName>
    </recommendedName>
</protein>
<accession>Q0FTR6</accession>
<reference evidence="1 2" key="1">
    <citation type="journal article" date="2010" name="J. Bacteriol.">
        <title>Genome sequences of Pelagibaca bermudensis HTCC2601T and Maritimibacter alkaliphilus HTCC2654T, the type strains of two marine Roseobacter genera.</title>
        <authorList>
            <person name="Thrash J.C."/>
            <person name="Cho J.C."/>
            <person name="Ferriera S."/>
            <person name="Johnson J."/>
            <person name="Vergin K.L."/>
            <person name="Giovannoni S.J."/>
        </authorList>
    </citation>
    <scope>NUCLEOTIDE SEQUENCE [LARGE SCALE GENOMIC DNA]</scope>
    <source>
        <strain evidence="2">DSM 26914 / JCM 13377 / KCTC 12554 / HTCC2601</strain>
    </source>
</reference>
<gene>
    <name evidence="1" type="ORF">R2601_20139</name>
</gene>
<comment type="caution">
    <text evidence="1">The sequence shown here is derived from an EMBL/GenBank/DDBJ whole genome shotgun (WGS) entry which is preliminary data.</text>
</comment>
<dbReference type="GO" id="GO:0015035">
    <property type="term" value="F:protein-disulfide reductase activity"/>
    <property type="evidence" value="ECO:0007669"/>
    <property type="project" value="InterPro"/>
</dbReference>
<dbReference type="OrthoDB" id="9785438at2"/>
<evidence type="ECO:0008006" key="3">
    <source>
        <dbReference type="Google" id="ProtNLM"/>
    </source>
</evidence>
<sequence length="153" mass="17479">MAKLPDRPAHSWRDDPTVPAFDDDRPLAVMDGNCALCSRGARMIARLDRDEAFRICPVQSPLGTALVRHFEQDPDDPQTWLFLDQGRAWSGMDAIIRIGERLGGIGRFASALRILPAPLRDWLYRRIAFNRYRFGRSDMCALPDEALQRRLID</sequence>
<dbReference type="AlphaFoldDB" id="Q0FTR6"/>
<dbReference type="Proteomes" id="UP000006230">
    <property type="component" value="Unassembled WGS sequence"/>
</dbReference>
<dbReference type="RefSeq" id="WP_007798720.1">
    <property type="nucleotide sequence ID" value="NZ_DS022276.1"/>
</dbReference>
<dbReference type="PANTHER" id="PTHR33639:SF2">
    <property type="entry name" value="DUF393 DOMAIN-CONTAINING PROTEIN"/>
    <property type="match status" value="1"/>
</dbReference>
<dbReference type="InterPro" id="IPR052927">
    <property type="entry name" value="DCC_oxidoreductase"/>
</dbReference>